<comment type="caution">
    <text evidence="3">The sequence shown here is derived from an EMBL/GenBank/DDBJ whole genome shotgun (WGS) entry which is preliminary data.</text>
</comment>
<dbReference type="InterPro" id="IPR031563">
    <property type="entry name" value="MOT1/MOT2"/>
</dbReference>
<reference evidence="3" key="2">
    <citation type="submission" date="2023-06" db="EMBL/GenBank/DDBJ databases">
        <authorList>
            <person name="Swenson N.G."/>
            <person name="Wegrzyn J.L."/>
            <person name="Mcevoy S.L."/>
        </authorList>
    </citation>
    <scope>NUCLEOTIDE SEQUENCE</scope>
    <source>
        <strain evidence="3">NS2018</strain>
        <tissue evidence="3">Leaf</tissue>
    </source>
</reference>
<dbReference type="AlphaFoldDB" id="A0AA39REE3"/>
<dbReference type="Proteomes" id="UP001168877">
    <property type="component" value="Unassembled WGS sequence"/>
</dbReference>
<evidence type="ECO:0000256" key="2">
    <source>
        <dbReference type="SAM" id="Phobius"/>
    </source>
</evidence>
<dbReference type="PANTHER" id="PTHR31970:SF0">
    <property type="entry name" value="MOLYBDATE TRANSPORTER 1"/>
    <property type="match status" value="1"/>
</dbReference>
<organism evidence="3 4">
    <name type="scientific">Acer saccharum</name>
    <name type="common">Sugar maple</name>
    <dbReference type="NCBI Taxonomy" id="4024"/>
    <lineage>
        <taxon>Eukaryota</taxon>
        <taxon>Viridiplantae</taxon>
        <taxon>Streptophyta</taxon>
        <taxon>Embryophyta</taxon>
        <taxon>Tracheophyta</taxon>
        <taxon>Spermatophyta</taxon>
        <taxon>Magnoliopsida</taxon>
        <taxon>eudicotyledons</taxon>
        <taxon>Gunneridae</taxon>
        <taxon>Pentapetalae</taxon>
        <taxon>rosids</taxon>
        <taxon>malvids</taxon>
        <taxon>Sapindales</taxon>
        <taxon>Sapindaceae</taxon>
        <taxon>Hippocastanoideae</taxon>
        <taxon>Acereae</taxon>
        <taxon>Acer</taxon>
    </lineage>
</organism>
<dbReference type="Pfam" id="PF16983">
    <property type="entry name" value="MFS_MOT1"/>
    <property type="match status" value="2"/>
</dbReference>
<sequence length="469" mass="49811">MESQNHQTPPHQTTQISPTETRHNMPTTSSNSPAEIMDKVKNNLVLRSKWAEVNGAMGDLGTYIPIVLALALAKDLDLGTTLIFTGLYNIVTGAIYGVPMPVQPMKSIAAVAISDGSDFGIPEMMAAGICTGGILLVLGVTGLMQLAYKLIPLPVVRGIQVSQGLAFAMSAVKYIRNVQDFSKSKTKGERPWLGLDGLVLALMCACFIIVVNGGGAAIENEIDHHEEIRPRRRRLRKIISSLPSAFIVFLLGVVLAFIRRPKLVKDFQFGPSSIGFVNISKNSWKQGFLKGTVPQLPLSVLNSVIAVCKLSSDLFPGKDFSATSVSVTVGLMNLMGCWFGAMPCCHGAGGLAGQYKFGGRSGGCVALLGAAKMVLGLVLGSSLVMVLDQFPVGVLGVLLLFAGVELAMACRDMNSKEQSFVMLICTAVSLVGSSAALGFVCGMVVHLLLKLRNCTKDEACSTSIPCMRA</sequence>
<feature type="compositionally biased region" description="Low complexity" evidence="1">
    <location>
        <begin position="1"/>
        <end position="15"/>
    </location>
</feature>
<accession>A0AA39REE3</accession>
<feature type="transmembrane region" description="Helical" evidence="2">
    <location>
        <begin position="390"/>
        <end position="408"/>
    </location>
</feature>
<protein>
    <recommendedName>
        <fullName evidence="5">Molybdate transporter 1</fullName>
    </recommendedName>
</protein>
<dbReference type="EMBL" id="JAUESC010000388">
    <property type="protein sequence ID" value="KAK0572521.1"/>
    <property type="molecule type" value="Genomic_DNA"/>
</dbReference>
<proteinExistence type="predicted"/>
<dbReference type="PANTHER" id="PTHR31970">
    <property type="match status" value="1"/>
</dbReference>
<feature type="compositionally biased region" description="Polar residues" evidence="1">
    <location>
        <begin position="16"/>
        <end position="33"/>
    </location>
</feature>
<feature type="transmembrane region" description="Helical" evidence="2">
    <location>
        <begin position="154"/>
        <end position="172"/>
    </location>
</feature>
<name>A0AA39REE3_ACESA</name>
<feature type="transmembrane region" description="Helical" evidence="2">
    <location>
        <begin position="193"/>
        <end position="218"/>
    </location>
</feature>
<feature type="region of interest" description="Disordered" evidence="1">
    <location>
        <begin position="1"/>
        <end position="34"/>
    </location>
</feature>
<reference evidence="3" key="1">
    <citation type="journal article" date="2022" name="Plant J.">
        <title>Strategies of tolerance reflected in two North American maple genomes.</title>
        <authorList>
            <person name="McEvoy S.L."/>
            <person name="Sezen U.U."/>
            <person name="Trouern-Trend A."/>
            <person name="McMahon S.M."/>
            <person name="Schaberg P.G."/>
            <person name="Yang J."/>
            <person name="Wegrzyn J.L."/>
            <person name="Swenson N.G."/>
        </authorList>
    </citation>
    <scope>NUCLEOTIDE SEQUENCE</scope>
    <source>
        <strain evidence="3">NS2018</strain>
    </source>
</reference>
<keyword evidence="2" id="KW-0472">Membrane</keyword>
<feature type="transmembrane region" description="Helical" evidence="2">
    <location>
        <begin position="420"/>
        <end position="449"/>
    </location>
</feature>
<keyword evidence="2" id="KW-0812">Transmembrane</keyword>
<feature type="transmembrane region" description="Helical" evidence="2">
    <location>
        <begin position="53"/>
        <end position="72"/>
    </location>
</feature>
<gene>
    <name evidence="3" type="ORF">LWI29_032834</name>
</gene>
<feature type="transmembrane region" description="Helical" evidence="2">
    <location>
        <begin position="78"/>
        <end position="98"/>
    </location>
</feature>
<evidence type="ECO:0000313" key="4">
    <source>
        <dbReference type="Proteomes" id="UP001168877"/>
    </source>
</evidence>
<evidence type="ECO:0000313" key="3">
    <source>
        <dbReference type="EMBL" id="KAK0572521.1"/>
    </source>
</evidence>
<evidence type="ECO:0008006" key="5">
    <source>
        <dbReference type="Google" id="ProtNLM"/>
    </source>
</evidence>
<feature type="transmembrane region" description="Helical" evidence="2">
    <location>
        <begin position="364"/>
        <end position="384"/>
    </location>
</feature>
<keyword evidence="2" id="KW-1133">Transmembrane helix</keyword>
<feature type="transmembrane region" description="Helical" evidence="2">
    <location>
        <begin position="126"/>
        <end position="148"/>
    </location>
</feature>
<feature type="transmembrane region" description="Helical" evidence="2">
    <location>
        <begin position="238"/>
        <end position="258"/>
    </location>
</feature>
<dbReference type="GO" id="GO:0015098">
    <property type="term" value="F:molybdate ion transmembrane transporter activity"/>
    <property type="evidence" value="ECO:0007669"/>
    <property type="project" value="InterPro"/>
</dbReference>
<keyword evidence="4" id="KW-1185">Reference proteome</keyword>
<evidence type="ECO:0000256" key="1">
    <source>
        <dbReference type="SAM" id="MobiDB-lite"/>
    </source>
</evidence>